<keyword evidence="4" id="KW-1003">Cell membrane</keyword>
<name>A0A4Q0MB75_9HYPH</name>
<evidence type="ECO:0000313" key="11">
    <source>
        <dbReference type="EMBL" id="RXF70283.1"/>
    </source>
</evidence>
<gene>
    <name evidence="11" type="ORF">EK403_17160</name>
</gene>
<organism evidence="11 12">
    <name type="scientific">Hansschlegelia zhihuaiae</name>
    <dbReference type="NCBI Taxonomy" id="405005"/>
    <lineage>
        <taxon>Bacteria</taxon>
        <taxon>Pseudomonadati</taxon>
        <taxon>Pseudomonadota</taxon>
        <taxon>Alphaproteobacteria</taxon>
        <taxon>Hyphomicrobiales</taxon>
        <taxon>Methylopilaceae</taxon>
        <taxon>Hansschlegelia</taxon>
    </lineage>
</organism>
<dbReference type="Gene3D" id="1.10.40.60">
    <property type="entry name" value="EpsJ-like"/>
    <property type="match status" value="1"/>
</dbReference>
<evidence type="ECO:0000256" key="5">
    <source>
        <dbReference type="ARBA" id="ARBA00022519"/>
    </source>
</evidence>
<evidence type="ECO:0000256" key="9">
    <source>
        <dbReference type="ARBA" id="ARBA00023136"/>
    </source>
</evidence>
<protein>
    <recommendedName>
        <fullName evidence="10">T2SS protein K first SAM-like domain-containing protein</fullName>
    </recommendedName>
</protein>
<sequence length="294" mass="31475">MTRRGREGFILVSVLGALIVLSGLVAAVSYLVRTAVIGAASVRQELSTDVLTRSGIELAGYELFMLRRPAALVNNQRVRMNDGVVTLYVRSEAGRIDLNAASPELLAGLWSSIGAPGGMRPETFAARVIDYRDEDSELSKNGGAEAAEYKAAGPTLQPANAPFEQVDDLQYVLGVPSEAVRALAPVVTVHNPTGKLSAFDASPAVLRALPGGSSLVDRIATLRSRPPQDAEDGLEEALGDAAEFLTLEQKPIAFTVRVEIEREGARRSTDVTLVASRSPDALYFVTDRLERTSR</sequence>
<comment type="similarity">
    <text evidence="2">Belongs to the GSP K family.</text>
</comment>
<dbReference type="InterPro" id="IPR049031">
    <property type="entry name" value="T2SSK_SAM-like_1st"/>
</dbReference>
<keyword evidence="12" id="KW-1185">Reference proteome</keyword>
<dbReference type="PANTHER" id="PTHR38831">
    <property type="entry name" value="TYPE II SECRETION SYSTEM PROTEIN K"/>
    <property type="match status" value="1"/>
</dbReference>
<comment type="caution">
    <text evidence="11">The sequence shown here is derived from an EMBL/GenBank/DDBJ whole genome shotgun (WGS) entry which is preliminary data.</text>
</comment>
<dbReference type="PANTHER" id="PTHR38831:SF2">
    <property type="entry name" value="TYPE II SECRETION SYSTEM PROTEIN K"/>
    <property type="match status" value="1"/>
</dbReference>
<evidence type="ECO:0000256" key="2">
    <source>
        <dbReference type="ARBA" id="ARBA00007246"/>
    </source>
</evidence>
<dbReference type="Proteomes" id="UP000289708">
    <property type="component" value="Unassembled WGS sequence"/>
</dbReference>
<evidence type="ECO:0000259" key="10">
    <source>
        <dbReference type="Pfam" id="PF21687"/>
    </source>
</evidence>
<keyword evidence="3" id="KW-0813">Transport</keyword>
<proteinExistence type="inferred from homology"/>
<keyword evidence="6" id="KW-0812">Transmembrane</keyword>
<reference evidence="11 12" key="1">
    <citation type="submission" date="2018-12" db="EMBL/GenBank/DDBJ databases">
        <title>bacterium Hansschlegelia zhihuaiae S113.</title>
        <authorList>
            <person name="He J."/>
        </authorList>
    </citation>
    <scope>NUCLEOTIDE SEQUENCE [LARGE SCALE GENOMIC DNA]</scope>
    <source>
        <strain evidence="11 12">S 113</strain>
    </source>
</reference>
<dbReference type="OrthoDB" id="8216581at2"/>
<evidence type="ECO:0000256" key="1">
    <source>
        <dbReference type="ARBA" id="ARBA00004533"/>
    </source>
</evidence>
<comment type="subcellular location">
    <subcellularLocation>
        <location evidence="1">Cell inner membrane</location>
    </subcellularLocation>
</comment>
<dbReference type="SUPFAM" id="SSF158544">
    <property type="entry name" value="GspK insert domain-like"/>
    <property type="match status" value="1"/>
</dbReference>
<accession>A0A4Q0MB75</accession>
<keyword evidence="7" id="KW-0653">Protein transport</keyword>
<evidence type="ECO:0000256" key="7">
    <source>
        <dbReference type="ARBA" id="ARBA00022927"/>
    </source>
</evidence>
<dbReference type="InterPro" id="IPR005628">
    <property type="entry name" value="GspK"/>
</dbReference>
<keyword evidence="8" id="KW-1133">Transmembrane helix</keyword>
<dbReference type="GO" id="GO:0005886">
    <property type="term" value="C:plasma membrane"/>
    <property type="evidence" value="ECO:0007669"/>
    <property type="project" value="UniProtKB-SubCell"/>
</dbReference>
<keyword evidence="9" id="KW-0472">Membrane</keyword>
<evidence type="ECO:0000256" key="6">
    <source>
        <dbReference type="ARBA" id="ARBA00022692"/>
    </source>
</evidence>
<evidence type="ECO:0000313" key="12">
    <source>
        <dbReference type="Proteomes" id="UP000289708"/>
    </source>
</evidence>
<dbReference type="AlphaFoldDB" id="A0A4Q0MB75"/>
<evidence type="ECO:0000256" key="3">
    <source>
        <dbReference type="ARBA" id="ARBA00022448"/>
    </source>
</evidence>
<dbReference type="InterPro" id="IPR038072">
    <property type="entry name" value="GspK_central_sf"/>
</dbReference>
<dbReference type="RefSeq" id="WP_128778694.1">
    <property type="nucleotide sequence ID" value="NZ_RYFI01000018.1"/>
</dbReference>
<dbReference type="EMBL" id="RYFI01000018">
    <property type="protein sequence ID" value="RXF70283.1"/>
    <property type="molecule type" value="Genomic_DNA"/>
</dbReference>
<feature type="domain" description="T2SS protein K first SAM-like" evidence="10">
    <location>
        <begin position="99"/>
        <end position="189"/>
    </location>
</feature>
<evidence type="ECO:0000256" key="8">
    <source>
        <dbReference type="ARBA" id="ARBA00022989"/>
    </source>
</evidence>
<dbReference type="GO" id="GO:0009306">
    <property type="term" value="P:protein secretion"/>
    <property type="evidence" value="ECO:0007669"/>
    <property type="project" value="InterPro"/>
</dbReference>
<evidence type="ECO:0000256" key="4">
    <source>
        <dbReference type="ARBA" id="ARBA00022475"/>
    </source>
</evidence>
<keyword evidence="5" id="KW-0997">Cell inner membrane</keyword>
<dbReference type="Pfam" id="PF21687">
    <property type="entry name" value="T2SSK_1st"/>
    <property type="match status" value="1"/>
</dbReference>